<dbReference type="PANTHER" id="PTHR30417">
    <property type="entry name" value="N-ACETYLMURAMOYL-L-ALANINE AMIDASE AMID"/>
    <property type="match status" value="1"/>
</dbReference>
<dbReference type="InterPro" id="IPR002502">
    <property type="entry name" value="Amidase_domain"/>
</dbReference>
<keyword evidence="6" id="KW-0326">Glycosidase</keyword>
<dbReference type="GO" id="GO:0008745">
    <property type="term" value="F:N-acetylmuramoyl-L-alanine amidase activity"/>
    <property type="evidence" value="ECO:0007669"/>
    <property type="project" value="UniProtKB-EC"/>
</dbReference>
<reference evidence="6" key="1">
    <citation type="submission" date="2016-10" db="EMBL/GenBank/DDBJ databases">
        <authorList>
            <person name="de Groot N.N."/>
        </authorList>
    </citation>
    <scope>NUCLEOTIDE SEQUENCE</scope>
</reference>
<feature type="domain" description="N-acetylmuramoyl-L-alanine amidase" evidence="5">
    <location>
        <begin position="49"/>
        <end position="188"/>
    </location>
</feature>
<dbReference type="PANTHER" id="PTHR30417:SF1">
    <property type="entry name" value="N-ACETYLMURAMOYL-L-ALANINE AMIDASE AMID"/>
    <property type="match status" value="1"/>
</dbReference>
<comment type="catalytic activity">
    <reaction evidence="1">
        <text>Hydrolyzes the link between N-acetylmuramoyl residues and L-amino acid residues in certain cell-wall glycopeptides.</text>
        <dbReference type="EC" id="3.5.1.28"/>
    </reaction>
</comment>
<evidence type="ECO:0000256" key="1">
    <source>
        <dbReference type="ARBA" id="ARBA00001561"/>
    </source>
</evidence>
<dbReference type="SMART" id="SM00644">
    <property type="entry name" value="Ami_2"/>
    <property type="match status" value="1"/>
</dbReference>
<protein>
    <recommendedName>
        <fullName evidence="2">N-acetylmuramoyl-L-alanine amidase</fullName>
        <ecNumber evidence="2">3.5.1.28</ecNumber>
    </recommendedName>
</protein>
<dbReference type="Gene3D" id="3.40.80.10">
    <property type="entry name" value="Peptidoglycan recognition protein-like"/>
    <property type="match status" value="1"/>
</dbReference>
<evidence type="ECO:0000256" key="3">
    <source>
        <dbReference type="ARBA" id="ARBA00022801"/>
    </source>
</evidence>
<accession>A0A1W1BHL1</accession>
<proteinExistence type="predicted"/>
<evidence type="ECO:0000313" key="6">
    <source>
        <dbReference type="EMBL" id="SFV52993.1"/>
    </source>
</evidence>
<dbReference type="GO" id="GO:0009254">
    <property type="term" value="P:peptidoglycan turnover"/>
    <property type="evidence" value="ECO:0007669"/>
    <property type="project" value="TreeGrafter"/>
</dbReference>
<evidence type="ECO:0000256" key="4">
    <source>
        <dbReference type="ARBA" id="ARBA00023316"/>
    </source>
</evidence>
<evidence type="ECO:0000256" key="2">
    <source>
        <dbReference type="ARBA" id="ARBA00011901"/>
    </source>
</evidence>
<name>A0A1W1BHL1_9ZZZZ</name>
<dbReference type="EMBL" id="FPHC01000028">
    <property type="protein sequence ID" value="SFV52993.1"/>
    <property type="molecule type" value="Genomic_DNA"/>
</dbReference>
<keyword evidence="3 6" id="KW-0378">Hydrolase</keyword>
<dbReference type="AlphaFoldDB" id="A0A1W1BHL1"/>
<dbReference type="GO" id="GO:0016798">
    <property type="term" value="F:hydrolase activity, acting on glycosyl bonds"/>
    <property type="evidence" value="ECO:0007669"/>
    <property type="project" value="UniProtKB-KW"/>
</dbReference>
<dbReference type="InterPro" id="IPR036505">
    <property type="entry name" value="Amidase/PGRP_sf"/>
</dbReference>
<sequence>MGIYKFKSVILLFVLSSLLMATESIKIHKKPIDFSSKRIDMTKEYIAKHYGKKVKDITIDPQIIVVHWTAEMDFDKSFNRLKPERLLSDRRDIAKASALNVSAHYLVDRDGEIYSLMPDNWMARHVIGLNYSSIGIENVGGKGNEDDDLTDAQLRSNVALIKYLKRKYPHISYLIGHYEYREMEKTPLWLERDSGYRTIKNDPGERFMSDLRYRVRSLHLKTAPR</sequence>
<dbReference type="SUPFAM" id="SSF55846">
    <property type="entry name" value="N-acetylmuramoyl-L-alanine amidase-like"/>
    <property type="match status" value="1"/>
</dbReference>
<gene>
    <name evidence="6" type="ORF">MNB_SV-6-8</name>
</gene>
<evidence type="ECO:0000259" key="5">
    <source>
        <dbReference type="SMART" id="SM00644"/>
    </source>
</evidence>
<dbReference type="GO" id="GO:0009253">
    <property type="term" value="P:peptidoglycan catabolic process"/>
    <property type="evidence" value="ECO:0007669"/>
    <property type="project" value="InterPro"/>
</dbReference>
<keyword evidence="4" id="KW-0961">Cell wall biogenesis/degradation</keyword>
<organism evidence="6">
    <name type="scientific">hydrothermal vent metagenome</name>
    <dbReference type="NCBI Taxonomy" id="652676"/>
    <lineage>
        <taxon>unclassified sequences</taxon>
        <taxon>metagenomes</taxon>
        <taxon>ecological metagenomes</taxon>
    </lineage>
</organism>
<dbReference type="Pfam" id="PF01510">
    <property type="entry name" value="Amidase_2"/>
    <property type="match status" value="1"/>
</dbReference>
<dbReference type="InterPro" id="IPR051206">
    <property type="entry name" value="NAMLAA_amidase_2"/>
</dbReference>
<dbReference type="CDD" id="cd06583">
    <property type="entry name" value="PGRP"/>
    <property type="match status" value="1"/>
</dbReference>
<dbReference type="GO" id="GO:0071555">
    <property type="term" value="P:cell wall organization"/>
    <property type="evidence" value="ECO:0007669"/>
    <property type="project" value="UniProtKB-KW"/>
</dbReference>
<dbReference type="EC" id="3.5.1.28" evidence="2"/>